<dbReference type="GO" id="GO:0016787">
    <property type="term" value="F:hydrolase activity"/>
    <property type="evidence" value="ECO:0007669"/>
    <property type="project" value="UniProtKB-KW"/>
</dbReference>
<dbReference type="PROSITE" id="PS51257">
    <property type="entry name" value="PROKAR_LIPOPROTEIN"/>
    <property type="match status" value="1"/>
</dbReference>
<dbReference type="Proteomes" id="UP000317344">
    <property type="component" value="Chromosome"/>
</dbReference>
<evidence type="ECO:0000256" key="3">
    <source>
        <dbReference type="SAM" id="MobiDB-lite"/>
    </source>
</evidence>
<gene>
    <name evidence="4" type="ORF">FO059_04495</name>
</gene>
<keyword evidence="5" id="KW-1185">Reference proteome</keyword>
<dbReference type="InterPro" id="IPR000026">
    <property type="entry name" value="N1-like"/>
</dbReference>
<dbReference type="AlphaFoldDB" id="A0A516X0X6"/>
<dbReference type="Pfam" id="PF00545">
    <property type="entry name" value="Ribonuclease"/>
    <property type="match status" value="1"/>
</dbReference>
<feature type="region of interest" description="Disordered" evidence="3">
    <location>
        <begin position="81"/>
        <end position="111"/>
    </location>
</feature>
<name>A0A516X0X6_9ACTN</name>
<reference evidence="4 5" key="2">
    <citation type="submission" date="2019-07" db="EMBL/GenBank/DDBJ databases">
        <authorList>
            <person name="Huang Y."/>
        </authorList>
    </citation>
    <scope>NUCLEOTIDE SEQUENCE [LARGE SCALE GENOMIC DNA]</scope>
    <source>
        <strain evidence="4 5">HY188</strain>
    </source>
</reference>
<dbReference type="SUPFAM" id="SSF53933">
    <property type="entry name" value="Microbial ribonucleases"/>
    <property type="match status" value="1"/>
</dbReference>
<dbReference type="KEGG" id="toy:FO059_04495"/>
<protein>
    <submittedName>
        <fullName evidence="4">Uncharacterized protein</fullName>
    </submittedName>
</protein>
<dbReference type="RefSeq" id="WP_143906725.1">
    <property type="nucleotide sequence ID" value="NZ_CP041765.1"/>
</dbReference>
<dbReference type="EMBL" id="CP041765">
    <property type="protein sequence ID" value="QDQ96739.1"/>
    <property type="molecule type" value="Genomic_DNA"/>
</dbReference>
<sequence length="156" mass="16449">MRAERPPLRRARRPGRIAALLVAVFAVIAALLAGCGPADDAAGVGGATGAHAAAQAGDHPHVAGVPEAAWSTLALIDAGDWPEAAEAPGTKGGQRFGNRENRLPQRDAGGDRIRYSEWDVNPKKPGQGRDAERIVTGDEGSAWYTGDHYSTFTRMR</sequence>
<feature type="region of interest" description="Disordered" evidence="3">
    <location>
        <begin position="116"/>
        <end position="135"/>
    </location>
</feature>
<dbReference type="Gene3D" id="3.10.450.30">
    <property type="entry name" value="Microbial ribonucleases"/>
    <property type="match status" value="1"/>
</dbReference>
<evidence type="ECO:0000256" key="2">
    <source>
        <dbReference type="ARBA" id="ARBA00022801"/>
    </source>
</evidence>
<dbReference type="GO" id="GO:0004521">
    <property type="term" value="F:RNA endonuclease activity"/>
    <property type="evidence" value="ECO:0007669"/>
    <property type="project" value="InterPro"/>
</dbReference>
<evidence type="ECO:0000313" key="4">
    <source>
        <dbReference type="EMBL" id="QDQ96739.1"/>
    </source>
</evidence>
<keyword evidence="1" id="KW-0540">Nuclease</keyword>
<evidence type="ECO:0000313" key="5">
    <source>
        <dbReference type="Proteomes" id="UP000317344"/>
    </source>
</evidence>
<keyword evidence="2" id="KW-0378">Hydrolase</keyword>
<proteinExistence type="predicted"/>
<dbReference type="OrthoDB" id="5326845at2"/>
<dbReference type="GO" id="GO:0003723">
    <property type="term" value="F:RNA binding"/>
    <property type="evidence" value="ECO:0007669"/>
    <property type="project" value="InterPro"/>
</dbReference>
<evidence type="ECO:0000256" key="1">
    <source>
        <dbReference type="ARBA" id="ARBA00022722"/>
    </source>
</evidence>
<feature type="compositionally biased region" description="Basic and acidic residues" evidence="3">
    <location>
        <begin position="97"/>
        <end position="111"/>
    </location>
</feature>
<reference evidence="4 5" key="1">
    <citation type="submission" date="2019-07" db="EMBL/GenBank/DDBJ databases">
        <title>Tomitella cavernea sp. nov., an actinomycete isolated from soil.</title>
        <authorList>
            <person name="Cheng J."/>
        </authorList>
    </citation>
    <scope>NUCLEOTIDE SEQUENCE [LARGE SCALE GENOMIC DNA]</scope>
    <source>
        <strain evidence="4 5">HY188</strain>
    </source>
</reference>
<organism evidence="4 5">
    <name type="scientific">Tomitella fengzijianii</name>
    <dbReference type="NCBI Taxonomy" id="2597660"/>
    <lineage>
        <taxon>Bacteria</taxon>
        <taxon>Bacillati</taxon>
        <taxon>Actinomycetota</taxon>
        <taxon>Actinomycetes</taxon>
        <taxon>Mycobacteriales</taxon>
        <taxon>Tomitella</taxon>
    </lineage>
</organism>
<dbReference type="InterPro" id="IPR016191">
    <property type="entry name" value="Ribonuclease/ribotoxin"/>
</dbReference>
<accession>A0A516X0X6</accession>